<evidence type="ECO:0000256" key="1">
    <source>
        <dbReference type="SAM" id="MobiDB-lite"/>
    </source>
</evidence>
<dbReference type="PANTHER" id="PTHR33339">
    <property type="entry name" value="LYSM DOMAIN-CONTAINING PROTEIN"/>
    <property type="match status" value="1"/>
</dbReference>
<gene>
    <name evidence="4" type="ORF">VP01_1425g2</name>
</gene>
<dbReference type="AlphaFoldDB" id="A0A0L6VL34"/>
<keyword evidence="2" id="KW-0472">Membrane</keyword>
<sequence>MTSLNGSVLPGPTHCYPVPSAHQQSNRATGVRETGSVRTTPTVHQHHIPTLAVKLLPIPFALAFITMTYTCFQNLLIYLVHASLCLEQFGASARTTAITPGGSGTPQIQFKGQYPPNNPSCQPLPVTRETWNQLKLNDHLKNYPGGDKMSLVSNLLLSSIFLQTQEYATKLNMTNFVCGIGGACNSGQPCYPLETVDWYILFAVQQWNSYMNIYYEAVGYGIAIVQSSLNALIASLFPATDTTAVQNFKSNLGIQASLSQVTGTVVMDVMLAFGSTTGGIWAFFDILNFVLTAVQGAAAFAIQEPPAPLQDGFYQASCVLIFPTTHSAHLSSLLFSADPHVIHKHLAEEGKQRISAGISTDQGIFGVVKDGFFLDPASFPLLPDIEEQIRNITLALGVNMMLHSIELIFFFFFFKKKERIHNRGIRRTHHHYLPYFTPFGAYSPAMTKGRMVPGQKEHAFRGATNQTERKKMIEMASLMHNIVIAKDDKTHNDINNANVIYDYFGISTELIVTSSIKCQNFNKGWNYVPWAQDKGALPKAADSDCVFNLPVCYTQDENIHKKIHKKKWTTARACRHSGLPLDK</sequence>
<dbReference type="InterPro" id="IPR057194">
    <property type="entry name" value="DUF7872"/>
</dbReference>
<dbReference type="Pfam" id="PF25278">
    <property type="entry name" value="DUF7872"/>
    <property type="match status" value="2"/>
</dbReference>
<dbReference type="EMBL" id="LAVV01004732">
    <property type="protein sequence ID" value="KNZ61287.1"/>
    <property type="molecule type" value="Genomic_DNA"/>
</dbReference>
<accession>A0A0L6VL34</accession>
<feature type="domain" description="DUF7872" evidence="3">
    <location>
        <begin position="477"/>
        <end position="580"/>
    </location>
</feature>
<dbReference type="Proteomes" id="UP000037035">
    <property type="component" value="Unassembled WGS sequence"/>
</dbReference>
<keyword evidence="2" id="KW-0812">Transmembrane</keyword>
<feature type="domain" description="DUF7872" evidence="3">
    <location>
        <begin position="342"/>
        <end position="405"/>
    </location>
</feature>
<keyword evidence="5" id="KW-1185">Reference proteome</keyword>
<organism evidence="4 5">
    <name type="scientific">Puccinia sorghi</name>
    <dbReference type="NCBI Taxonomy" id="27349"/>
    <lineage>
        <taxon>Eukaryota</taxon>
        <taxon>Fungi</taxon>
        <taxon>Dikarya</taxon>
        <taxon>Basidiomycota</taxon>
        <taxon>Pucciniomycotina</taxon>
        <taxon>Pucciniomycetes</taxon>
        <taxon>Pucciniales</taxon>
        <taxon>Pucciniaceae</taxon>
        <taxon>Puccinia</taxon>
    </lineage>
</organism>
<reference evidence="4 5" key="1">
    <citation type="submission" date="2015-08" db="EMBL/GenBank/DDBJ databases">
        <title>Next Generation Sequencing and Analysis of the Genome of Puccinia sorghi L Schw, the Causal Agent of Maize Common Rust.</title>
        <authorList>
            <person name="Rochi L."/>
            <person name="Burguener G."/>
            <person name="Darino M."/>
            <person name="Turjanski A."/>
            <person name="Kreff E."/>
            <person name="Dieguez M.J."/>
            <person name="Sacco F."/>
        </authorList>
    </citation>
    <scope>NUCLEOTIDE SEQUENCE [LARGE SCALE GENOMIC DNA]</scope>
    <source>
        <strain evidence="4 5">RO10H11247</strain>
    </source>
</reference>
<dbReference type="OrthoDB" id="2501761at2759"/>
<protein>
    <recommendedName>
        <fullName evidence="3">DUF7872 domain-containing protein</fullName>
    </recommendedName>
</protein>
<evidence type="ECO:0000313" key="5">
    <source>
        <dbReference type="Proteomes" id="UP000037035"/>
    </source>
</evidence>
<dbReference type="PANTHER" id="PTHR33339:SF1">
    <property type="entry name" value="LYSM DOMAIN-CONTAINING PROTEIN"/>
    <property type="match status" value="1"/>
</dbReference>
<evidence type="ECO:0000259" key="3">
    <source>
        <dbReference type="Pfam" id="PF25278"/>
    </source>
</evidence>
<comment type="caution">
    <text evidence="4">The sequence shown here is derived from an EMBL/GenBank/DDBJ whole genome shotgun (WGS) entry which is preliminary data.</text>
</comment>
<name>A0A0L6VL34_9BASI</name>
<dbReference type="VEuPathDB" id="FungiDB:VP01_1425g2"/>
<proteinExistence type="predicted"/>
<evidence type="ECO:0000313" key="4">
    <source>
        <dbReference type="EMBL" id="KNZ61287.1"/>
    </source>
</evidence>
<feature type="region of interest" description="Disordered" evidence="1">
    <location>
        <begin position="1"/>
        <end position="33"/>
    </location>
</feature>
<keyword evidence="2" id="KW-1133">Transmembrane helix</keyword>
<feature type="transmembrane region" description="Helical" evidence="2">
    <location>
        <begin position="392"/>
        <end position="414"/>
    </location>
</feature>
<evidence type="ECO:0000256" key="2">
    <source>
        <dbReference type="SAM" id="Phobius"/>
    </source>
</evidence>